<feature type="region of interest" description="Disordered" evidence="1">
    <location>
        <begin position="68"/>
        <end position="149"/>
    </location>
</feature>
<comment type="caution">
    <text evidence="2">The sequence shown here is derived from an EMBL/GenBank/DDBJ whole genome shotgun (WGS) entry which is preliminary data.</text>
</comment>
<dbReference type="AlphaFoldDB" id="A0AA88PJ31"/>
<evidence type="ECO:0000313" key="2">
    <source>
        <dbReference type="EMBL" id="KAK2888738.1"/>
    </source>
</evidence>
<evidence type="ECO:0000256" key="1">
    <source>
        <dbReference type="SAM" id="MobiDB-lite"/>
    </source>
</evidence>
<evidence type="ECO:0000313" key="3">
    <source>
        <dbReference type="Proteomes" id="UP001187343"/>
    </source>
</evidence>
<protein>
    <submittedName>
        <fullName evidence="2">Uncharacterized protein</fullName>
    </submittedName>
</protein>
<feature type="compositionally biased region" description="Basic and acidic residues" evidence="1">
    <location>
        <begin position="98"/>
        <end position="110"/>
    </location>
</feature>
<keyword evidence="3" id="KW-1185">Reference proteome</keyword>
<gene>
    <name evidence="2" type="ORF">Q8A67_014113</name>
</gene>
<organism evidence="2 3">
    <name type="scientific">Cirrhinus molitorella</name>
    <name type="common">mud carp</name>
    <dbReference type="NCBI Taxonomy" id="172907"/>
    <lineage>
        <taxon>Eukaryota</taxon>
        <taxon>Metazoa</taxon>
        <taxon>Chordata</taxon>
        <taxon>Craniata</taxon>
        <taxon>Vertebrata</taxon>
        <taxon>Euteleostomi</taxon>
        <taxon>Actinopterygii</taxon>
        <taxon>Neopterygii</taxon>
        <taxon>Teleostei</taxon>
        <taxon>Ostariophysi</taxon>
        <taxon>Cypriniformes</taxon>
        <taxon>Cyprinidae</taxon>
        <taxon>Labeoninae</taxon>
        <taxon>Labeonini</taxon>
        <taxon>Cirrhinus</taxon>
    </lineage>
</organism>
<feature type="compositionally biased region" description="Basic and acidic residues" evidence="1">
    <location>
        <begin position="75"/>
        <end position="89"/>
    </location>
</feature>
<dbReference type="Proteomes" id="UP001187343">
    <property type="component" value="Unassembled WGS sequence"/>
</dbReference>
<reference evidence="2" key="1">
    <citation type="submission" date="2023-08" db="EMBL/GenBank/DDBJ databases">
        <title>Chromosome-level Genome Assembly of mud carp (Cirrhinus molitorella).</title>
        <authorList>
            <person name="Liu H."/>
        </authorList>
    </citation>
    <scope>NUCLEOTIDE SEQUENCE</scope>
    <source>
        <strain evidence="2">Prfri</strain>
        <tissue evidence="2">Muscle</tissue>
    </source>
</reference>
<proteinExistence type="predicted"/>
<dbReference type="EMBL" id="JAUYZG010000014">
    <property type="protein sequence ID" value="KAK2888738.1"/>
    <property type="molecule type" value="Genomic_DNA"/>
</dbReference>
<sequence length="149" mass="16774">MVSSGEEEPRVRKAESALKDHGRSEACGRVACVVEPHCCNENISETSLHQTAESVNRRIRIRIVRILRGIPKNPEVPDAKLKRSSESRSNKRHRRQTDRRTDRQTDRREPPSAGTRHRGRRAGVQLDARFPPASVRGGPFGKGVFVHPS</sequence>
<name>A0AA88PJ31_9TELE</name>
<accession>A0AA88PJ31</accession>